<evidence type="ECO:0008006" key="3">
    <source>
        <dbReference type="Google" id="ProtNLM"/>
    </source>
</evidence>
<name>A0ABS1WGZ2_9FLAO</name>
<protein>
    <recommendedName>
        <fullName evidence="3">DUF945 domain-containing protein</fullName>
    </recommendedName>
</protein>
<dbReference type="RefSeq" id="WP_202998482.1">
    <property type="nucleotide sequence ID" value="NZ_JAEMEF010000001.1"/>
</dbReference>
<evidence type="ECO:0000313" key="1">
    <source>
        <dbReference type="EMBL" id="MBL7558388.1"/>
    </source>
</evidence>
<gene>
    <name evidence="1" type="ORF">JAO71_01125</name>
</gene>
<dbReference type="EMBL" id="JAEMEF010000001">
    <property type="protein sequence ID" value="MBL7558388.1"/>
    <property type="molecule type" value="Genomic_DNA"/>
</dbReference>
<reference evidence="1 2" key="1">
    <citation type="submission" date="2020-12" db="EMBL/GenBank/DDBJ databases">
        <title>Olleya sediminilitoris sp. nov., isolated from a tidal flat.</title>
        <authorList>
            <person name="Park S."/>
            <person name="Yoon J.-H."/>
        </authorList>
    </citation>
    <scope>NUCLEOTIDE SEQUENCE [LARGE SCALE GENOMIC DNA]</scope>
    <source>
        <strain evidence="1 2">YSTF-M6</strain>
    </source>
</reference>
<comment type="caution">
    <text evidence="1">The sequence shown here is derived from an EMBL/GenBank/DDBJ whole genome shotgun (WGS) entry which is preliminary data.</text>
</comment>
<keyword evidence="2" id="KW-1185">Reference proteome</keyword>
<organism evidence="1 2">
    <name type="scientific">Olleya sediminilitoris</name>
    <dbReference type="NCBI Taxonomy" id="2795739"/>
    <lineage>
        <taxon>Bacteria</taxon>
        <taxon>Pseudomonadati</taxon>
        <taxon>Bacteroidota</taxon>
        <taxon>Flavobacteriia</taxon>
        <taxon>Flavobacteriales</taxon>
        <taxon>Flavobacteriaceae</taxon>
    </lineage>
</organism>
<dbReference type="Proteomes" id="UP000605013">
    <property type="component" value="Unassembled WGS sequence"/>
</dbReference>
<evidence type="ECO:0000313" key="2">
    <source>
        <dbReference type="Proteomes" id="UP000605013"/>
    </source>
</evidence>
<sequence length="451" mass="51297">MNFKKVIKRAAIIIIVLLLVFKGFLMFRDYKSYKDVIHENADQIVKIDIDGIGQSMLVNAITNSDFYLQNKTEKDTIEEDGQDQGKGFNIPSNMFLYTIKNQPKTSVFSSLKISDSSDFKNFISQNFKIVNFRSQANYVVSSNTSNTLQIAYNNKRCVLAYSDQPIDVNQVFQELLVEGKSLDSNGELWSKIKDADSHISYLTKDNNLDINFKSGQAQLNGNLVLPQFFDVPKTLSGTTFSEDASITFDLNLLSTINYVSFKHNNQDVDTDSLNTYYNGHLALEVAKATYQTDSVVSYEYNDDFEKVETVSAVQKQVPEINVQLSSQGQKLYNYLEKLTIIRQGKLSKRVFPLYQFKIDATDNGLYASTDLNKNYAPKNIKSSNVLDFNIDFEKLQQQNYFPLLNTYFDKLENLTITGVSNPDETIAIEGQIDLKDKNINALAQFIFSLKQ</sequence>
<accession>A0ABS1WGZ2</accession>
<proteinExistence type="predicted"/>